<dbReference type="AlphaFoldDB" id="A0A1M2VE94"/>
<dbReference type="InterPro" id="IPR045010">
    <property type="entry name" value="MDR_fam"/>
</dbReference>
<accession>A0A1M2VE94</accession>
<organism evidence="3 4">
    <name type="scientific">Trametes pubescens</name>
    <name type="common">White-rot fungus</name>
    <dbReference type="NCBI Taxonomy" id="154538"/>
    <lineage>
        <taxon>Eukaryota</taxon>
        <taxon>Fungi</taxon>
        <taxon>Dikarya</taxon>
        <taxon>Basidiomycota</taxon>
        <taxon>Agaricomycotina</taxon>
        <taxon>Agaricomycetes</taxon>
        <taxon>Polyporales</taxon>
        <taxon>Polyporaceae</taxon>
        <taxon>Trametes</taxon>
    </lineage>
</organism>
<evidence type="ECO:0000313" key="3">
    <source>
        <dbReference type="EMBL" id="OJT05922.1"/>
    </source>
</evidence>
<dbReference type="InterPro" id="IPR013149">
    <property type="entry name" value="ADH-like_C"/>
</dbReference>
<dbReference type="Gene3D" id="3.90.180.10">
    <property type="entry name" value="Medium-chain alcohol dehydrogenases, catalytic domain"/>
    <property type="match status" value="1"/>
</dbReference>
<proteinExistence type="predicted"/>
<keyword evidence="1" id="KW-0560">Oxidoreductase</keyword>
<dbReference type="Pfam" id="PF16884">
    <property type="entry name" value="ADH_N_2"/>
    <property type="match status" value="1"/>
</dbReference>
<dbReference type="InterPro" id="IPR011032">
    <property type="entry name" value="GroES-like_sf"/>
</dbReference>
<gene>
    <name evidence="3" type="ORF">TRAPUB_3212</name>
</gene>
<dbReference type="InterPro" id="IPR020843">
    <property type="entry name" value="ER"/>
</dbReference>
<sequence length="342" mass="37049">MAPVTNGRLLFKEVPTGYPVPGQTTAYDDSEKIDPETVALNGGFLVKTLVLSIDPYLRGRMRAPTSKSYSPPFAINEPLTNFGVGVVVRSENPAVKAGDHLYGFFKFQHYTVETNAAQFKVLENKEGLPWSAYLGVVGMPGETAVYAWNEFSKAKKGETVFVSAGSGPVGATVIQLAKAQGLKVIASAGSEEKVEFVRSVGADVAFNYKTASTSEILEKEGPIDIYWDNVGGETLEAALEHAARYGRLIECGMISQYNSAPYHVKNLIQIVSKELSVHGFIVGSLRDKYGADFYANFPARVASGEIKYKEHRVLGLEKAGHALLDVLRGDNFGKSVIVVADE</sequence>
<comment type="caution">
    <text evidence="3">The sequence shown here is derived from an EMBL/GenBank/DDBJ whole genome shotgun (WGS) entry which is preliminary data.</text>
</comment>
<dbReference type="CDD" id="cd05288">
    <property type="entry name" value="PGDH"/>
    <property type="match status" value="1"/>
</dbReference>
<evidence type="ECO:0000256" key="1">
    <source>
        <dbReference type="ARBA" id="ARBA00023002"/>
    </source>
</evidence>
<dbReference type="FunFam" id="3.40.50.720:FF:000121">
    <property type="entry name" value="Prostaglandin reductase 2"/>
    <property type="match status" value="1"/>
</dbReference>
<dbReference type="SUPFAM" id="SSF50129">
    <property type="entry name" value="GroES-like"/>
    <property type="match status" value="1"/>
</dbReference>
<reference evidence="3 4" key="1">
    <citation type="submission" date="2016-10" db="EMBL/GenBank/DDBJ databases">
        <title>Genome sequence of the basidiomycete white-rot fungus Trametes pubescens.</title>
        <authorList>
            <person name="Makela M.R."/>
            <person name="Granchi Z."/>
            <person name="Peng M."/>
            <person name="De Vries R.P."/>
            <person name="Grigoriev I."/>
            <person name="Riley R."/>
            <person name="Hilden K."/>
        </authorList>
    </citation>
    <scope>NUCLEOTIDE SEQUENCE [LARGE SCALE GENOMIC DNA]</scope>
    <source>
        <strain evidence="3 4">FBCC735</strain>
    </source>
</reference>
<dbReference type="STRING" id="154538.A0A1M2VE94"/>
<name>A0A1M2VE94_TRAPU</name>
<dbReference type="InterPro" id="IPR036291">
    <property type="entry name" value="NAD(P)-bd_dom_sf"/>
</dbReference>
<dbReference type="EMBL" id="MNAD01001365">
    <property type="protein sequence ID" value="OJT05922.1"/>
    <property type="molecule type" value="Genomic_DNA"/>
</dbReference>
<dbReference type="InterPro" id="IPR041694">
    <property type="entry name" value="ADH_N_2"/>
</dbReference>
<dbReference type="SMART" id="SM00829">
    <property type="entry name" value="PKS_ER"/>
    <property type="match status" value="1"/>
</dbReference>
<dbReference type="PANTHER" id="PTHR43205:SF7">
    <property type="entry name" value="PROSTAGLANDIN REDUCTASE 1"/>
    <property type="match status" value="1"/>
</dbReference>
<dbReference type="GO" id="GO:0016628">
    <property type="term" value="F:oxidoreductase activity, acting on the CH-CH group of donors, NAD or NADP as acceptor"/>
    <property type="evidence" value="ECO:0007669"/>
    <property type="project" value="InterPro"/>
</dbReference>
<dbReference type="PANTHER" id="PTHR43205">
    <property type="entry name" value="PROSTAGLANDIN REDUCTASE"/>
    <property type="match status" value="1"/>
</dbReference>
<dbReference type="SUPFAM" id="SSF51735">
    <property type="entry name" value="NAD(P)-binding Rossmann-fold domains"/>
    <property type="match status" value="1"/>
</dbReference>
<dbReference type="Proteomes" id="UP000184267">
    <property type="component" value="Unassembled WGS sequence"/>
</dbReference>
<dbReference type="Gene3D" id="3.40.50.720">
    <property type="entry name" value="NAD(P)-binding Rossmann-like Domain"/>
    <property type="match status" value="1"/>
</dbReference>
<keyword evidence="4" id="KW-1185">Reference proteome</keyword>
<protein>
    <submittedName>
        <fullName evidence="3">Zinc-type alcohol dehydrogenase-like protein PB24D3.08c</fullName>
    </submittedName>
</protein>
<dbReference type="OrthoDB" id="809632at2759"/>
<evidence type="ECO:0000313" key="4">
    <source>
        <dbReference type="Proteomes" id="UP000184267"/>
    </source>
</evidence>
<evidence type="ECO:0000259" key="2">
    <source>
        <dbReference type="SMART" id="SM00829"/>
    </source>
</evidence>
<dbReference type="Pfam" id="PF00107">
    <property type="entry name" value="ADH_zinc_N"/>
    <property type="match status" value="1"/>
</dbReference>
<dbReference type="OMA" id="YPIKNIH"/>
<feature type="domain" description="Enoyl reductase (ER)" evidence="2">
    <location>
        <begin position="59"/>
        <end position="337"/>
    </location>
</feature>